<dbReference type="GO" id="GO:0035435">
    <property type="term" value="P:phosphate ion transmembrane transport"/>
    <property type="evidence" value="ECO:0007669"/>
    <property type="project" value="InterPro"/>
</dbReference>
<dbReference type="GO" id="GO:0042301">
    <property type="term" value="F:phosphate ion binding"/>
    <property type="evidence" value="ECO:0007669"/>
    <property type="project" value="InterPro"/>
</dbReference>
<evidence type="ECO:0000256" key="3">
    <source>
        <dbReference type="ARBA" id="ARBA00022592"/>
    </source>
</evidence>
<evidence type="ECO:0000313" key="9">
    <source>
        <dbReference type="Proteomes" id="UP000183053"/>
    </source>
</evidence>
<organism evidence="8 9">
    <name type="scientific">Tsukamurella pulmonis</name>
    <dbReference type="NCBI Taxonomy" id="47312"/>
    <lineage>
        <taxon>Bacteria</taxon>
        <taxon>Bacillati</taxon>
        <taxon>Actinomycetota</taxon>
        <taxon>Actinomycetes</taxon>
        <taxon>Mycobacteriales</taxon>
        <taxon>Tsukamurellaceae</taxon>
        <taxon>Tsukamurella</taxon>
    </lineage>
</organism>
<dbReference type="InterPro" id="IPR005673">
    <property type="entry name" value="ABC_phos-bd_PstS"/>
</dbReference>
<dbReference type="PIRSF" id="PIRSF002756">
    <property type="entry name" value="PstS"/>
    <property type="match status" value="1"/>
</dbReference>
<reference evidence="9" key="1">
    <citation type="submission" date="2016-10" db="EMBL/GenBank/DDBJ databases">
        <authorList>
            <person name="Varghese N."/>
            <person name="Submissions S."/>
        </authorList>
    </citation>
    <scope>NUCLEOTIDE SEQUENCE [LARGE SCALE GENOMIC DNA]</scope>
    <source>
        <strain evidence="9">DSM 44142</strain>
    </source>
</reference>
<feature type="binding site" evidence="5">
    <location>
        <position position="104"/>
    </location>
    <ligand>
        <name>phosphate</name>
        <dbReference type="ChEBI" id="CHEBI:43474"/>
    </ligand>
</feature>
<dbReference type="InterPro" id="IPR024370">
    <property type="entry name" value="PBP_domain"/>
</dbReference>
<dbReference type="Gene3D" id="3.40.190.10">
    <property type="entry name" value="Periplasmic binding protein-like II"/>
    <property type="match status" value="2"/>
</dbReference>
<evidence type="ECO:0000256" key="2">
    <source>
        <dbReference type="ARBA" id="ARBA00022448"/>
    </source>
</evidence>
<dbReference type="GO" id="GO:0043190">
    <property type="term" value="C:ATP-binding cassette (ABC) transporter complex"/>
    <property type="evidence" value="ECO:0007669"/>
    <property type="project" value="InterPro"/>
</dbReference>
<dbReference type="Pfam" id="PF12849">
    <property type="entry name" value="PBP_like_2"/>
    <property type="match status" value="1"/>
</dbReference>
<feature type="binding site" evidence="5">
    <location>
        <begin position="56"/>
        <end position="58"/>
    </location>
    <ligand>
        <name>phosphate</name>
        <dbReference type="ChEBI" id="CHEBI:43474"/>
    </ligand>
</feature>
<sequence>MNFKRGSVSALAMVAALSLTLSACGGEESSEAAGGSAGGGSGVQCDGKLQLKGSGSTAQANAMTVFKNTFAQDCDGANVDYSGNGSGQGITEFTSGLTNFGGSDSPLNADQAKKAEEKCGAPALNLPLVFGPIAVAYKLPGDVSVNLSAPTLAKIFSGAITKWNAPEIAAENNGTALPDLPITVVFRSDESGTTENFQKYLASAAPAEWSADKKGKAFKGGTGQGASGNAAVAATVNKAEGTITYAEWSFAKAQKLQVANIITSAGPEAVKLSNESVGKTIESAKFKTPGSKDLVIDTEGFYKPSAAGAYPIVLATYEIVCSKYSDAEVGKGLKTFLKVAASKQAQDQLEGQGYAPIPESFRTTLNESIDSIQ</sequence>
<evidence type="ECO:0000256" key="1">
    <source>
        <dbReference type="ARBA" id="ARBA00008725"/>
    </source>
</evidence>
<comment type="similarity">
    <text evidence="1 4">Belongs to the PstS family.</text>
</comment>
<feature type="domain" description="PBP" evidence="7">
    <location>
        <begin position="50"/>
        <end position="343"/>
    </location>
</feature>
<proteinExistence type="inferred from homology"/>
<dbReference type="PROSITE" id="PS51257">
    <property type="entry name" value="PROKAR_LIPOPROTEIN"/>
    <property type="match status" value="1"/>
</dbReference>
<accession>A0A1H1C7V9</accession>
<dbReference type="PANTHER" id="PTHR42996">
    <property type="entry name" value="PHOSPHATE-BINDING PROTEIN PSTS"/>
    <property type="match status" value="1"/>
</dbReference>
<keyword evidence="9" id="KW-1185">Reference proteome</keyword>
<name>A0A1H1C7V9_9ACTN</name>
<feature type="binding site" evidence="5">
    <location>
        <position position="86"/>
    </location>
    <ligand>
        <name>phosphate</name>
        <dbReference type="ChEBI" id="CHEBI:43474"/>
    </ligand>
</feature>
<feature type="signal peptide" evidence="6">
    <location>
        <begin position="1"/>
        <end position="23"/>
    </location>
</feature>
<keyword evidence="6" id="KW-0732">Signal</keyword>
<evidence type="ECO:0000256" key="5">
    <source>
        <dbReference type="PIRSR" id="PIRSR002756-1"/>
    </source>
</evidence>
<dbReference type="EMBL" id="FNLF01000002">
    <property type="protein sequence ID" value="SDQ60252.1"/>
    <property type="molecule type" value="Genomic_DNA"/>
</dbReference>
<evidence type="ECO:0000313" key="8">
    <source>
        <dbReference type="EMBL" id="SDQ60252.1"/>
    </source>
</evidence>
<dbReference type="Proteomes" id="UP000183053">
    <property type="component" value="Unassembled WGS sequence"/>
</dbReference>
<gene>
    <name evidence="8" type="ORF">SAMN04489765_1066</name>
</gene>
<dbReference type="CDD" id="cd13565">
    <property type="entry name" value="PBP2_PstS"/>
    <property type="match status" value="1"/>
</dbReference>
<dbReference type="SUPFAM" id="SSF53850">
    <property type="entry name" value="Periplasmic binding protein-like II"/>
    <property type="match status" value="1"/>
</dbReference>
<dbReference type="InterPro" id="IPR050962">
    <property type="entry name" value="Phosphate-bind_PstS"/>
</dbReference>
<keyword evidence="3 4" id="KW-0592">Phosphate transport</keyword>
<evidence type="ECO:0000259" key="7">
    <source>
        <dbReference type="Pfam" id="PF12849"/>
    </source>
</evidence>
<feature type="chain" id="PRO_5039450769" description="Phosphate-binding protein" evidence="6">
    <location>
        <begin position="24"/>
        <end position="373"/>
    </location>
</feature>
<dbReference type="NCBIfam" id="TIGR00975">
    <property type="entry name" value="3a0107s03"/>
    <property type="match status" value="1"/>
</dbReference>
<evidence type="ECO:0000256" key="4">
    <source>
        <dbReference type="PIRNR" id="PIRNR002756"/>
    </source>
</evidence>
<protein>
    <recommendedName>
        <fullName evidence="4">Phosphate-binding protein</fullName>
    </recommendedName>
</protein>
<keyword evidence="2 4" id="KW-0813">Transport</keyword>
<dbReference type="AlphaFoldDB" id="A0A1H1C7V9"/>
<dbReference type="STRING" id="47312.SAMN04489765_1066"/>
<dbReference type="PANTHER" id="PTHR42996:SF1">
    <property type="entry name" value="PHOSPHATE-BINDING PROTEIN PSTS"/>
    <property type="match status" value="1"/>
</dbReference>
<evidence type="ECO:0000256" key="6">
    <source>
        <dbReference type="SAM" id="SignalP"/>
    </source>
</evidence>
<feature type="binding site" evidence="5">
    <location>
        <begin position="191"/>
        <end position="193"/>
    </location>
    <ligand>
        <name>phosphate</name>
        <dbReference type="ChEBI" id="CHEBI:43474"/>
    </ligand>
</feature>